<sequence length="78" mass="8443">MPPLPGSSPMAGRPWRQLHQIQPSAMRIPEESLHGATHGSSSRSAERQGLGRGIKGSSYLSLAASLEYTMIKITEEPE</sequence>
<evidence type="ECO:0000313" key="3">
    <source>
        <dbReference type="Proteomes" id="UP000324897"/>
    </source>
</evidence>
<dbReference type="AlphaFoldDB" id="A0A5J9V6X6"/>
<organism evidence="2 3">
    <name type="scientific">Eragrostis curvula</name>
    <name type="common">weeping love grass</name>
    <dbReference type="NCBI Taxonomy" id="38414"/>
    <lineage>
        <taxon>Eukaryota</taxon>
        <taxon>Viridiplantae</taxon>
        <taxon>Streptophyta</taxon>
        <taxon>Embryophyta</taxon>
        <taxon>Tracheophyta</taxon>
        <taxon>Spermatophyta</taxon>
        <taxon>Magnoliopsida</taxon>
        <taxon>Liliopsida</taxon>
        <taxon>Poales</taxon>
        <taxon>Poaceae</taxon>
        <taxon>PACMAD clade</taxon>
        <taxon>Chloridoideae</taxon>
        <taxon>Eragrostideae</taxon>
        <taxon>Eragrostidinae</taxon>
        <taxon>Eragrostis</taxon>
    </lineage>
</organism>
<evidence type="ECO:0000313" key="2">
    <source>
        <dbReference type="EMBL" id="TVU31278.1"/>
    </source>
</evidence>
<dbReference type="EMBL" id="RWGY01000011">
    <property type="protein sequence ID" value="TVU31278.1"/>
    <property type="molecule type" value="Genomic_DNA"/>
</dbReference>
<feature type="non-terminal residue" evidence="2">
    <location>
        <position position="78"/>
    </location>
</feature>
<dbReference type="Gramene" id="TVU31278">
    <property type="protein sequence ID" value="TVU31278"/>
    <property type="gene ID" value="EJB05_22959"/>
</dbReference>
<reference evidence="2 3" key="1">
    <citation type="journal article" date="2019" name="Sci. Rep.">
        <title>A high-quality genome of Eragrostis curvula grass provides insights into Poaceae evolution and supports new strategies to enhance forage quality.</title>
        <authorList>
            <person name="Carballo J."/>
            <person name="Santos B.A.C.M."/>
            <person name="Zappacosta D."/>
            <person name="Garbus I."/>
            <person name="Selva J.P."/>
            <person name="Gallo C.A."/>
            <person name="Diaz A."/>
            <person name="Albertini E."/>
            <person name="Caccamo M."/>
            <person name="Echenique V."/>
        </authorList>
    </citation>
    <scope>NUCLEOTIDE SEQUENCE [LARGE SCALE GENOMIC DNA]</scope>
    <source>
        <strain evidence="3">cv. Victoria</strain>
        <tissue evidence="2">Leaf</tissue>
    </source>
</reference>
<feature type="region of interest" description="Disordered" evidence="1">
    <location>
        <begin position="1"/>
        <end position="53"/>
    </location>
</feature>
<protein>
    <submittedName>
        <fullName evidence="2">Uncharacterized protein</fullName>
    </submittedName>
</protein>
<comment type="caution">
    <text evidence="2">The sequence shown here is derived from an EMBL/GenBank/DDBJ whole genome shotgun (WGS) entry which is preliminary data.</text>
</comment>
<keyword evidence="3" id="KW-1185">Reference proteome</keyword>
<gene>
    <name evidence="2" type="ORF">EJB05_22959</name>
</gene>
<proteinExistence type="predicted"/>
<feature type="non-terminal residue" evidence="2">
    <location>
        <position position="1"/>
    </location>
</feature>
<accession>A0A5J9V6X6</accession>
<name>A0A5J9V6X6_9POAL</name>
<dbReference type="Proteomes" id="UP000324897">
    <property type="component" value="Chromosome 1"/>
</dbReference>
<evidence type="ECO:0000256" key="1">
    <source>
        <dbReference type="SAM" id="MobiDB-lite"/>
    </source>
</evidence>